<comment type="catalytic activity">
    <reaction evidence="5">
        <text>alpha-D-glucose 1-phosphate + ATP + H(+) = ADP-alpha-D-glucose + diphosphate</text>
        <dbReference type="Rhea" id="RHEA:12120"/>
        <dbReference type="ChEBI" id="CHEBI:15378"/>
        <dbReference type="ChEBI" id="CHEBI:30616"/>
        <dbReference type="ChEBI" id="CHEBI:33019"/>
        <dbReference type="ChEBI" id="CHEBI:57498"/>
        <dbReference type="ChEBI" id="CHEBI:58601"/>
        <dbReference type="EC" id="2.7.7.27"/>
    </reaction>
</comment>
<dbReference type="SUPFAM" id="SSF53448">
    <property type="entry name" value="Nucleotide-diphospho-sugar transferases"/>
    <property type="match status" value="1"/>
</dbReference>
<feature type="site" description="Could play a key role in the communication between the regulatory and the substrate sites" evidence="5">
    <location>
        <position position="60"/>
    </location>
</feature>
<dbReference type="SUPFAM" id="SSF51161">
    <property type="entry name" value="Trimeric LpxA-like enzymes"/>
    <property type="match status" value="1"/>
</dbReference>
<dbReference type="RefSeq" id="WP_212948520.1">
    <property type="nucleotide sequence ID" value="NZ_BORW01000004.1"/>
</dbReference>
<dbReference type="Proteomes" id="UP000680638">
    <property type="component" value="Unassembled WGS sequence"/>
</dbReference>
<dbReference type="InterPro" id="IPR023049">
    <property type="entry name" value="GlgC_bac"/>
</dbReference>
<keyword evidence="4 5" id="KW-0320">Glycogen biosynthesis</keyword>
<feature type="domain" description="Glucose-1-phosphate adenylyltransferase/Bifunctional protein GlmU-like C-terminal hexapeptide" evidence="7">
    <location>
        <begin position="289"/>
        <end position="362"/>
    </location>
</feature>
<dbReference type="HAMAP" id="MF_00624">
    <property type="entry name" value="GlgC"/>
    <property type="match status" value="1"/>
</dbReference>
<comment type="subunit">
    <text evidence="5">Homotetramer.</text>
</comment>
<feature type="binding site" evidence="5">
    <location>
        <position position="103"/>
    </location>
    <ligand>
        <name>alpha-D-glucose 1-phosphate</name>
        <dbReference type="ChEBI" id="CHEBI:58601"/>
    </ligand>
</feature>
<evidence type="ECO:0000259" key="6">
    <source>
        <dbReference type="Pfam" id="PF00483"/>
    </source>
</evidence>
<comment type="similarity">
    <text evidence="1 5">Belongs to the bacterial/plant glucose-1-phosphate adenylyltransferase family.</text>
</comment>
<evidence type="ECO:0000259" key="7">
    <source>
        <dbReference type="Pfam" id="PF24894"/>
    </source>
</evidence>
<evidence type="ECO:0000256" key="4">
    <source>
        <dbReference type="ARBA" id="ARBA00023056"/>
    </source>
</evidence>
<comment type="caution">
    <text evidence="5">Lacks conserved residue(s) required for the propagation of feature annotation.</text>
</comment>
<reference evidence="8 9" key="1">
    <citation type="submission" date="2021-03" db="EMBL/GenBank/DDBJ databases">
        <title>Antimicrobial resistance genes in bacteria isolated from Japanese honey, and their potential for conferring macrolide and lincosamide resistance in the American foulbrood pathogen Paenibacillus larvae.</title>
        <authorList>
            <person name="Okamoto M."/>
            <person name="Kumagai M."/>
            <person name="Kanamori H."/>
            <person name="Takamatsu D."/>
        </authorList>
    </citation>
    <scope>NUCLEOTIDE SEQUENCE [LARGE SCALE GENOMIC DNA]</scope>
    <source>
        <strain evidence="8 9">J21TS3</strain>
    </source>
</reference>
<dbReference type="InterPro" id="IPR011004">
    <property type="entry name" value="Trimer_LpxA-like_sf"/>
</dbReference>
<dbReference type="EC" id="2.7.7.27" evidence="5"/>
<evidence type="ECO:0000313" key="9">
    <source>
        <dbReference type="Proteomes" id="UP000680638"/>
    </source>
</evidence>
<dbReference type="CDD" id="cd02508">
    <property type="entry name" value="ADP_Glucose_PP"/>
    <property type="match status" value="1"/>
</dbReference>
<accession>A0ABQ4LTE0</accession>
<evidence type="ECO:0000256" key="3">
    <source>
        <dbReference type="ARBA" id="ARBA00022695"/>
    </source>
</evidence>
<dbReference type="PANTHER" id="PTHR43523">
    <property type="entry name" value="GLUCOSE-1-PHOSPHATE ADENYLYLTRANSFERASE-RELATED"/>
    <property type="match status" value="1"/>
</dbReference>
<dbReference type="GO" id="GO:0016779">
    <property type="term" value="F:nucleotidyltransferase activity"/>
    <property type="evidence" value="ECO:0007669"/>
    <property type="project" value="UniProtKB-KW"/>
</dbReference>
<dbReference type="NCBIfam" id="TIGR02091">
    <property type="entry name" value="glgC"/>
    <property type="match status" value="1"/>
</dbReference>
<keyword evidence="5" id="KW-0547">Nucleotide-binding</keyword>
<dbReference type="Gene3D" id="2.160.10.10">
    <property type="entry name" value="Hexapeptide repeat proteins"/>
    <property type="match status" value="1"/>
</dbReference>
<keyword evidence="5" id="KW-0067">ATP-binding</keyword>
<keyword evidence="3 5" id="KW-0548">Nucleotidyltransferase</keyword>
<keyword evidence="5" id="KW-0321">Glycogen metabolism</keyword>
<sequence>MKKKECIAMLLAGGEGRRLAPLTSKQAKPAVPFGGRYRIIDFPLSNCVNSGIDTIGVLTQYEAESLHNHIGEGEPWGLKRSGEDGITLLPACSASSATYSATYLGTADAVYKNLEYIDRQKPEHVLVLSGDHIYHMDYKKMLRFHKEQRSEATISVMEVPWEEASRFGVMSVDGNHRISEFAEKPAVPESNLASMGIYLFQWDYLRRHLIEDAEDAHSSHDFGKDVIPKMLAEQNRLFAYRFDGYWKDVGTVHSLWEAHMDLLSDDNAWKLHNSDWPMYTRPWAAKSAGHRMRAGVTANCLVSEASSIDGTAHQSVIFCGVEIGKYSEIKDSIVMPNVRIGRNVHIERAIIGEGAVIKDGTILKGSPDQVLVVGPHETVLPKPTIRTQPARLLQEVYEKTGRLRAEGLSS</sequence>
<dbReference type="PANTHER" id="PTHR43523:SF2">
    <property type="entry name" value="GLUCOSE-1-PHOSPHATE ADENYLYLTRANSFERASE"/>
    <property type="match status" value="1"/>
</dbReference>
<keyword evidence="9" id="KW-1185">Reference proteome</keyword>
<dbReference type="Gene3D" id="3.90.550.10">
    <property type="entry name" value="Spore Coat Polysaccharide Biosynthesis Protein SpsA, Chain A"/>
    <property type="match status" value="1"/>
</dbReference>
<keyword evidence="5" id="KW-0119">Carbohydrate metabolism</keyword>
<dbReference type="NCBIfam" id="NF003670">
    <property type="entry name" value="PRK05293.1"/>
    <property type="match status" value="1"/>
</dbReference>
<feature type="binding site" evidence="5">
    <location>
        <position position="194"/>
    </location>
    <ligand>
        <name>alpha-D-glucose 1-phosphate</name>
        <dbReference type="ChEBI" id="CHEBI:58601"/>
    </ligand>
</feature>
<evidence type="ECO:0000256" key="2">
    <source>
        <dbReference type="ARBA" id="ARBA00022679"/>
    </source>
</evidence>
<comment type="caution">
    <text evidence="8">The sequence shown here is derived from an EMBL/GenBank/DDBJ whole genome shotgun (WGS) entry which is preliminary data.</text>
</comment>
<dbReference type="CDD" id="cd04651">
    <property type="entry name" value="LbH_G1P_AT_C"/>
    <property type="match status" value="1"/>
</dbReference>
<dbReference type="InterPro" id="IPR056818">
    <property type="entry name" value="GlmU/GlgC-like_hexapep"/>
</dbReference>
<comment type="function">
    <text evidence="5">Involved in the biosynthesis of ADP-glucose, a building block required for the elongation reactions to produce glycogen. Catalyzes the reaction between ATP and alpha-D-glucose 1-phosphate (G1P) to produce pyrophosphate and ADP-Glc.</text>
</comment>
<dbReference type="InterPro" id="IPR005835">
    <property type="entry name" value="NTP_transferase_dom"/>
</dbReference>
<name>A0ABQ4LTE0_9BACL</name>
<organism evidence="8 9">
    <name type="scientific">Paenibacillus cookii</name>
    <dbReference type="NCBI Taxonomy" id="157839"/>
    <lineage>
        <taxon>Bacteria</taxon>
        <taxon>Bacillati</taxon>
        <taxon>Bacillota</taxon>
        <taxon>Bacilli</taxon>
        <taxon>Bacillales</taxon>
        <taxon>Paenibacillaceae</taxon>
        <taxon>Paenibacillus</taxon>
    </lineage>
</organism>
<keyword evidence="2 5" id="KW-0808">Transferase</keyword>
<dbReference type="EMBL" id="BORW01000004">
    <property type="protein sequence ID" value="GIO66520.1"/>
    <property type="molecule type" value="Genomic_DNA"/>
</dbReference>
<dbReference type="Pfam" id="PF00483">
    <property type="entry name" value="NTP_transferase"/>
    <property type="match status" value="1"/>
</dbReference>
<dbReference type="InterPro" id="IPR029044">
    <property type="entry name" value="Nucleotide-diphossugar_trans"/>
</dbReference>
<evidence type="ECO:0000256" key="5">
    <source>
        <dbReference type="HAMAP-Rule" id="MF_00624"/>
    </source>
</evidence>
<dbReference type="Pfam" id="PF24894">
    <property type="entry name" value="Hexapep_GlmU"/>
    <property type="match status" value="1"/>
</dbReference>
<feature type="binding site" evidence="5">
    <location>
        <begin position="183"/>
        <end position="184"/>
    </location>
    <ligand>
        <name>alpha-D-glucose 1-phosphate</name>
        <dbReference type="ChEBI" id="CHEBI:58601"/>
    </ligand>
</feature>
<evidence type="ECO:0000256" key="1">
    <source>
        <dbReference type="ARBA" id="ARBA00010443"/>
    </source>
</evidence>
<gene>
    <name evidence="5 8" type="primary">glgC</name>
    <name evidence="8" type="ORF">J21TS3_13410</name>
</gene>
<evidence type="ECO:0000313" key="8">
    <source>
        <dbReference type="EMBL" id="GIO66520.1"/>
    </source>
</evidence>
<protein>
    <recommendedName>
        <fullName evidence="5">Glucose-1-phosphate adenylyltransferase</fullName>
        <ecNumber evidence="5">2.7.7.27</ecNumber>
    </recommendedName>
    <alternativeName>
        <fullName evidence="5">ADP-glucose pyrophosphorylase</fullName>
        <shortName evidence="5">ADPGlc PPase</shortName>
    </alternativeName>
    <alternativeName>
        <fullName evidence="5">ADP-glucose synthase</fullName>
    </alternativeName>
</protein>
<comment type="pathway">
    <text evidence="5">Glycan biosynthesis; glycogen biosynthesis.</text>
</comment>
<feature type="domain" description="Nucleotidyl transferase" evidence="6">
    <location>
        <begin position="8"/>
        <end position="263"/>
    </location>
</feature>
<feature type="binding site" evidence="5">
    <location>
        <position position="168"/>
    </location>
    <ligand>
        <name>alpha-D-glucose 1-phosphate</name>
        <dbReference type="ChEBI" id="CHEBI:58601"/>
    </ligand>
</feature>
<proteinExistence type="inferred from homology"/>
<dbReference type="InterPro" id="IPR011831">
    <property type="entry name" value="ADP-Glc_PPase"/>
</dbReference>